<protein>
    <submittedName>
        <fullName evidence="1">Uncharacterized protein</fullName>
    </submittedName>
</protein>
<proteinExistence type="predicted"/>
<reference evidence="1" key="1">
    <citation type="submission" date="2019-08" db="EMBL/GenBank/DDBJ databases">
        <authorList>
            <person name="Kucharzyk K."/>
            <person name="Murdoch R.W."/>
            <person name="Higgins S."/>
            <person name="Loffler F."/>
        </authorList>
    </citation>
    <scope>NUCLEOTIDE SEQUENCE</scope>
</reference>
<organism evidence="1">
    <name type="scientific">bioreactor metagenome</name>
    <dbReference type="NCBI Taxonomy" id="1076179"/>
    <lineage>
        <taxon>unclassified sequences</taxon>
        <taxon>metagenomes</taxon>
        <taxon>ecological metagenomes</taxon>
    </lineage>
</organism>
<name>A0A645HE58_9ZZZZ</name>
<evidence type="ECO:0000313" key="1">
    <source>
        <dbReference type="EMBL" id="MPN34384.1"/>
    </source>
</evidence>
<dbReference type="EMBL" id="VSSQ01087388">
    <property type="protein sequence ID" value="MPN34384.1"/>
    <property type="molecule type" value="Genomic_DNA"/>
</dbReference>
<dbReference type="AlphaFoldDB" id="A0A645HE58"/>
<comment type="caution">
    <text evidence="1">The sequence shown here is derived from an EMBL/GenBank/DDBJ whole genome shotgun (WGS) entry which is preliminary data.</text>
</comment>
<gene>
    <name evidence="1" type="ORF">SDC9_181877</name>
</gene>
<accession>A0A645HE58</accession>
<sequence>MKLKEIPSFKQTFVIHLGEDRQLAVHSGIDDLTASLLVGFPRQSVGQLRSFQVGQLPAEAFAKVTGVKVVGVISL</sequence>